<gene>
    <name evidence="1" type="ORF">CC86DRAFT_101599</name>
</gene>
<organism evidence="1 2">
    <name type="scientific">Ophiobolus disseminans</name>
    <dbReference type="NCBI Taxonomy" id="1469910"/>
    <lineage>
        <taxon>Eukaryota</taxon>
        <taxon>Fungi</taxon>
        <taxon>Dikarya</taxon>
        <taxon>Ascomycota</taxon>
        <taxon>Pezizomycotina</taxon>
        <taxon>Dothideomycetes</taxon>
        <taxon>Pleosporomycetidae</taxon>
        <taxon>Pleosporales</taxon>
        <taxon>Pleosporineae</taxon>
        <taxon>Phaeosphaeriaceae</taxon>
        <taxon>Ophiobolus</taxon>
    </lineage>
</organism>
<dbReference type="Proteomes" id="UP000799424">
    <property type="component" value="Unassembled WGS sequence"/>
</dbReference>
<dbReference type="AlphaFoldDB" id="A0A6A6ZLB3"/>
<proteinExistence type="predicted"/>
<keyword evidence="2" id="KW-1185">Reference proteome</keyword>
<sequence>MRAAALKLRSFRVTGQSGATCAPLHVFGLRSLCAICVLPARLPRRTRASRSAGLPCWDCHERPSGLLSRSMIVRDHRKLFWRNRRVRGDGLGTSALGCAYRM</sequence>
<reference evidence="1" key="1">
    <citation type="journal article" date="2020" name="Stud. Mycol.">
        <title>101 Dothideomycetes genomes: a test case for predicting lifestyles and emergence of pathogens.</title>
        <authorList>
            <person name="Haridas S."/>
            <person name="Albert R."/>
            <person name="Binder M."/>
            <person name="Bloem J."/>
            <person name="Labutti K."/>
            <person name="Salamov A."/>
            <person name="Andreopoulos B."/>
            <person name="Baker S."/>
            <person name="Barry K."/>
            <person name="Bills G."/>
            <person name="Bluhm B."/>
            <person name="Cannon C."/>
            <person name="Castanera R."/>
            <person name="Culley D."/>
            <person name="Daum C."/>
            <person name="Ezra D."/>
            <person name="Gonzalez J."/>
            <person name="Henrissat B."/>
            <person name="Kuo A."/>
            <person name="Liang C."/>
            <person name="Lipzen A."/>
            <person name="Lutzoni F."/>
            <person name="Magnuson J."/>
            <person name="Mondo S."/>
            <person name="Nolan M."/>
            <person name="Ohm R."/>
            <person name="Pangilinan J."/>
            <person name="Park H.-J."/>
            <person name="Ramirez L."/>
            <person name="Alfaro M."/>
            <person name="Sun H."/>
            <person name="Tritt A."/>
            <person name="Yoshinaga Y."/>
            <person name="Zwiers L.-H."/>
            <person name="Turgeon B."/>
            <person name="Goodwin S."/>
            <person name="Spatafora J."/>
            <person name="Crous P."/>
            <person name="Grigoriev I."/>
        </authorList>
    </citation>
    <scope>NUCLEOTIDE SEQUENCE</scope>
    <source>
        <strain evidence="1">CBS 113818</strain>
    </source>
</reference>
<name>A0A6A6ZLB3_9PLEO</name>
<evidence type="ECO:0000313" key="1">
    <source>
        <dbReference type="EMBL" id="KAF2821860.1"/>
    </source>
</evidence>
<protein>
    <submittedName>
        <fullName evidence="1">Uncharacterized protein</fullName>
    </submittedName>
</protein>
<accession>A0A6A6ZLB3</accession>
<dbReference type="EMBL" id="MU006236">
    <property type="protein sequence ID" value="KAF2821860.1"/>
    <property type="molecule type" value="Genomic_DNA"/>
</dbReference>
<evidence type="ECO:0000313" key="2">
    <source>
        <dbReference type="Proteomes" id="UP000799424"/>
    </source>
</evidence>